<feature type="region of interest" description="Disordered" evidence="1">
    <location>
        <begin position="1"/>
        <end position="29"/>
    </location>
</feature>
<proteinExistence type="predicted"/>
<evidence type="ECO:0000313" key="3">
    <source>
        <dbReference type="EMBL" id="OSJ05241.1"/>
    </source>
</evidence>
<feature type="domain" description="Cupin type-2" evidence="2">
    <location>
        <begin position="62"/>
        <end position="128"/>
    </location>
</feature>
<dbReference type="AlphaFoldDB" id="A0A1X3FIZ6"/>
<dbReference type="SUPFAM" id="SSF51182">
    <property type="entry name" value="RmlC-like cupins"/>
    <property type="match status" value="1"/>
</dbReference>
<dbReference type="Proteomes" id="UP000193553">
    <property type="component" value="Unassembled WGS sequence"/>
</dbReference>
<dbReference type="Gene3D" id="2.60.120.10">
    <property type="entry name" value="Jelly Rolls"/>
    <property type="match status" value="1"/>
</dbReference>
<name>A0A1X3FIZ6_9BRAD</name>
<organism evidence="3 4">
    <name type="scientific">Bradyrhizobium canariense</name>
    <dbReference type="NCBI Taxonomy" id="255045"/>
    <lineage>
        <taxon>Bacteria</taxon>
        <taxon>Pseudomonadati</taxon>
        <taxon>Pseudomonadota</taxon>
        <taxon>Alphaproteobacteria</taxon>
        <taxon>Hyphomicrobiales</taxon>
        <taxon>Nitrobacteraceae</taxon>
        <taxon>Bradyrhizobium</taxon>
    </lineage>
</organism>
<protein>
    <submittedName>
        <fullName evidence="3">Cupin</fullName>
    </submittedName>
</protein>
<dbReference type="PANTHER" id="PTHR36440:SF1">
    <property type="entry name" value="PUTATIVE (AFU_ORTHOLOGUE AFUA_8G07350)-RELATED"/>
    <property type="match status" value="1"/>
</dbReference>
<dbReference type="PANTHER" id="PTHR36440">
    <property type="entry name" value="PUTATIVE (AFU_ORTHOLOGUE AFUA_8G07350)-RELATED"/>
    <property type="match status" value="1"/>
</dbReference>
<dbReference type="InterPro" id="IPR014710">
    <property type="entry name" value="RmlC-like_jellyroll"/>
</dbReference>
<evidence type="ECO:0000313" key="4">
    <source>
        <dbReference type="Proteomes" id="UP000193553"/>
    </source>
</evidence>
<dbReference type="InterPro" id="IPR053146">
    <property type="entry name" value="QDO-like"/>
</dbReference>
<gene>
    <name evidence="3" type="ORF">BSZ18_27450</name>
</gene>
<dbReference type="InterPro" id="IPR011051">
    <property type="entry name" value="RmlC_Cupin_sf"/>
</dbReference>
<evidence type="ECO:0000256" key="1">
    <source>
        <dbReference type="SAM" id="MobiDB-lite"/>
    </source>
</evidence>
<reference evidence="3 4" key="1">
    <citation type="submission" date="2017-03" db="EMBL/GenBank/DDBJ databases">
        <title>Whole genome sequences of fourteen strains of Bradyrhizobium canariense and one strain of Bradyrhizobium japonicum isolated from Lupinus (Papilionoideae: Genisteae) species in Algeria.</title>
        <authorList>
            <person name="Crovadore J."/>
            <person name="Chekireb D."/>
            <person name="Brachmann A."/>
            <person name="Chablais R."/>
            <person name="Cochard B."/>
            <person name="Lefort F."/>
        </authorList>
    </citation>
    <scope>NUCLEOTIDE SEQUENCE [LARGE SCALE GENOMIC DNA]</scope>
    <source>
        <strain evidence="3 4">UBMA195</strain>
    </source>
</reference>
<comment type="caution">
    <text evidence="3">The sequence shown here is derived from an EMBL/GenBank/DDBJ whole genome shotgun (WGS) entry which is preliminary data.</text>
</comment>
<dbReference type="InterPro" id="IPR013096">
    <property type="entry name" value="Cupin_2"/>
</dbReference>
<dbReference type="RefSeq" id="WP_085360939.1">
    <property type="nucleotide sequence ID" value="NZ_NAFD01000190.1"/>
</dbReference>
<dbReference type="Pfam" id="PF07883">
    <property type="entry name" value="Cupin_2"/>
    <property type="match status" value="1"/>
</dbReference>
<dbReference type="EMBL" id="NAFI01000183">
    <property type="protein sequence ID" value="OSJ05241.1"/>
    <property type="molecule type" value="Genomic_DNA"/>
</dbReference>
<sequence length="181" mass="18939">MTNTPSANSSSASSIPADDPGRALTVADPDGADVPHISVAGGTYTVLVSGAQTAGRYCLVDMLVPAGGGPPPHRHDFEEMFTLLEGELEFTFRGKSHTVSAGSTVNVPANAPHAFKNVSGKTARMLCMCAPAGQDEFFLAVGFPVEGRTSPPPKPTPEEMAEKGKLIAALLPKYRTEMVKI</sequence>
<evidence type="ECO:0000259" key="2">
    <source>
        <dbReference type="Pfam" id="PF07883"/>
    </source>
</evidence>
<accession>A0A1X3FIZ6</accession>
<dbReference type="OrthoDB" id="6058at2"/>
<feature type="compositionally biased region" description="Low complexity" evidence="1">
    <location>
        <begin position="1"/>
        <end position="14"/>
    </location>
</feature>